<reference evidence="2 3" key="1">
    <citation type="submission" date="2024-01" db="EMBL/GenBank/DDBJ databases">
        <title>The genomes of 5 underutilized Papilionoideae crops provide insights into root nodulation and disease resistanc.</title>
        <authorList>
            <person name="Jiang F."/>
        </authorList>
    </citation>
    <scope>NUCLEOTIDE SEQUENCE [LARGE SCALE GENOMIC DNA]</scope>
    <source>
        <strain evidence="2">LVBAO_FW01</strain>
        <tissue evidence="2">Leaves</tissue>
    </source>
</reference>
<feature type="transmembrane region" description="Helical" evidence="1">
    <location>
        <begin position="143"/>
        <end position="165"/>
    </location>
</feature>
<keyword evidence="1" id="KW-1133">Transmembrane helix</keyword>
<proteinExistence type="predicted"/>
<keyword evidence="1" id="KW-0812">Transmembrane</keyword>
<comment type="caution">
    <text evidence="2">The sequence shown here is derived from an EMBL/GenBank/DDBJ whole genome shotgun (WGS) entry which is preliminary data.</text>
</comment>
<feature type="transmembrane region" description="Helical" evidence="1">
    <location>
        <begin position="226"/>
        <end position="249"/>
    </location>
</feature>
<keyword evidence="1" id="KW-0472">Membrane</keyword>
<feature type="transmembrane region" description="Helical" evidence="1">
    <location>
        <begin position="331"/>
        <end position="351"/>
    </location>
</feature>
<feature type="transmembrane region" description="Helical" evidence="1">
    <location>
        <begin position="112"/>
        <end position="131"/>
    </location>
</feature>
<evidence type="ECO:0000256" key="1">
    <source>
        <dbReference type="SAM" id="Phobius"/>
    </source>
</evidence>
<dbReference type="PANTHER" id="PTHR12242">
    <property type="entry name" value="OS02G0130600 PROTEIN-RELATED"/>
    <property type="match status" value="1"/>
</dbReference>
<accession>A0AAN9QQC2</accession>
<evidence type="ECO:0000313" key="2">
    <source>
        <dbReference type="EMBL" id="KAK7339543.1"/>
    </source>
</evidence>
<protein>
    <submittedName>
        <fullName evidence="2">Uncharacterized protein</fullName>
    </submittedName>
</protein>
<dbReference type="AlphaFoldDB" id="A0AAN9QQC2"/>
<organism evidence="2 3">
    <name type="scientific">Canavalia gladiata</name>
    <name type="common">Sword bean</name>
    <name type="synonym">Dolichos gladiatus</name>
    <dbReference type="NCBI Taxonomy" id="3824"/>
    <lineage>
        <taxon>Eukaryota</taxon>
        <taxon>Viridiplantae</taxon>
        <taxon>Streptophyta</taxon>
        <taxon>Embryophyta</taxon>
        <taxon>Tracheophyta</taxon>
        <taxon>Spermatophyta</taxon>
        <taxon>Magnoliopsida</taxon>
        <taxon>eudicotyledons</taxon>
        <taxon>Gunneridae</taxon>
        <taxon>Pentapetalae</taxon>
        <taxon>rosids</taxon>
        <taxon>fabids</taxon>
        <taxon>Fabales</taxon>
        <taxon>Fabaceae</taxon>
        <taxon>Papilionoideae</taxon>
        <taxon>50 kb inversion clade</taxon>
        <taxon>NPAAA clade</taxon>
        <taxon>indigoferoid/millettioid clade</taxon>
        <taxon>Phaseoleae</taxon>
        <taxon>Canavalia</taxon>
    </lineage>
</organism>
<feature type="transmembrane region" description="Helical" evidence="1">
    <location>
        <begin position="54"/>
        <end position="75"/>
    </location>
</feature>
<name>A0AAN9QQC2_CANGL</name>
<feature type="transmembrane region" description="Helical" evidence="1">
    <location>
        <begin position="294"/>
        <end position="319"/>
    </location>
</feature>
<dbReference type="EMBL" id="JAYMYQ010000004">
    <property type="protein sequence ID" value="KAK7339543.1"/>
    <property type="molecule type" value="Genomic_DNA"/>
</dbReference>
<gene>
    <name evidence="2" type="ORF">VNO77_20217</name>
</gene>
<feature type="transmembrane region" description="Helical" evidence="1">
    <location>
        <begin position="261"/>
        <end position="282"/>
    </location>
</feature>
<evidence type="ECO:0000313" key="3">
    <source>
        <dbReference type="Proteomes" id="UP001367508"/>
    </source>
</evidence>
<sequence length="368" mass="42421">MSPHLLVEENKAAPDRNSPLLTFLHCHIPLLLAISSMQQQDTTDTTTLSYWLNWRVYLCAACVSLSIVLAFLIIWKKDGSRKFKSGKGEDQQNRTLSGDEAWKPCIKDIHPGCLLAFRIIAFSSLLASLVAKIDINGGTAFYYYTQWTFTLVTVYFGYASMLSVYGCCQHKKSSATYNVSIARIDAEQGPYMPLLHQDTTNLSRMERLADPQVEICKNKVAPLWNYIFQILFQMNAGAVMLTDCVYWLIIFPFLTLRDYNFSFMTVNMHTLNVVLLLGDAALNCQHVRWYGMAFFMLWTSAYVIFQWTIHAFVSIWWPYPFLDLSSTYAPLWYLLVALLHVPCYGLFKLIVETKHYFLSKWFPSSYQC</sequence>
<dbReference type="Proteomes" id="UP001367508">
    <property type="component" value="Unassembled WGS sequence"/>
</dbReference>
<dbReference type="GO" id="GO:0016020">
    <property type="term" value="C:membrane"/>
    <property type="evidence" value="ECO:0007669"/>
    <property type="project" value="TreeGrafter"/>
</dbReference>
<keyword evidence="3" id="KW-1185">Reference proteome</keyword>
<dbReference type="PANTHER" id="PTHR12242:SF29">
    <property type="entry name" value="TRANSMEMBRANE PROTEIN"/>
    <property type="match status" value="1"/>
</dbReference>